<dbReference type="InterPro" id="IPR026444">
    <property type="entry name" value="Secre_tail"/>
</dbReference>
<protein>
    <submittedName>
        <fullName evidence="5">Ycf48-like protein</fullName>
    </submittedName>
</protein>
<evidence type="ECO:0000256" key="1">
    <source>
        <dbReference type="ARBA" id="ARBA00022531"/>
    </source>
</evidence>
<dbReference type="SUPFAM" id="SSF63825">
    <property type="entry name" value="YWTD domain"/>
    <property type="match status" value="1"/>
</dbReference>
<gene>
    <name evidence="5" type="primary">hcf136_3</name>
    <name evidence="5" type="ORF">CRYO30217_02285</name>
</gene>
<dbReference type="Gene3D" id="2.130.10.10">
    <property type="entry name" value="YVTN repeat-like/Quinoprotein amine dehydrogenase"/>
    <property type="match status" value="2"/>
</dbReference>
<dbReference type="PANTHER" id="PTHR47199">
    <property type="entry name" value="PHOTOSYSTEM II STABILITY/ASSEMBLY FACTOR HCF136, CHLOROPLASTIC"/>
    <property type="match status" value="1"/>
</dbReference>
<dbReference type="Gene3D" id="2.60.40.10">
    <property type="entry name" value="Immunoglobulins"/>
    <property type="match status" value="2"/>
</dbReference>
<dbReference type="Pfam" id="PF14870">
    <property type="entry name" value="PSII_BNR"/>
    <property type="match status" value="1"/>
</dbReference>
<dbReference type="EMBL" id="OU015584">
    <property type="protein sequence ID" value="CAG5083774.1"/>
    <property type="molecule type" value="Genomic_DNA"/>
</dbReference>
<dbReference type="InterPro" id="IPR013783">
    <property type="entry name" value="Ig-like_fold"/>
</dbReference>
<evidence type="ECO:0000313" key="5">
    <source>
        <dbReference type="EMBL" id="CAG5083774.1"/>
    </source>
</evidence>
<reference evidence="5" key="1">
    <citation type="submission" date="2021-04" db="EMBL/GenBank/DDBJ databases">
        <authorList>
            <person name="Rodrigo-Torres L."/>
            <person name="Arahal R. D."/>
            <person name="Lucena T."/>
        </authorList>
    </citation>
    <scope>NUCLEOTIDE SEQUENCE</scope>
    <source>
        <strain evidence="5">AS29M-1</strain>
    </source>
</reference>
<dbReference type="SUPFAM" id="SSF110296">
    <property type="entry name" value="Oligoxyloglucan reducing end-specific cellobiohydrolase"/>
    <property type="match status" value="2"/>
</dbReference>
<evidence type="ECO:0000256" key="3">
    <source>
        <dbReference type="ARBA" id="ARBA00023276"/>
    </source>
</evidence>
<dbReference type="SUPFAM" id="SSF49299">
    <property type="entry name" value="PKD domain"/>
    <property type="match status" value="2"/>
</dbReference>
<dbReference type="RefSeq" id="WP_258542516.1">
    <property type="nucleotide sequence ID" value="NZ_OU015584.1"/>
</dbReference>
<sequence>MRTLLLLIPTLAVMVTYGQWTNSSVSVNDLHSIQDNGAIVVAGGTQRIYVSYDNGATWNSRNINYVGTQMTGQVKGMHFFNSTDGLITGPFLLSNDEIILSTNDAGLSDWDMAYTSGVGNWPRDVESMQFINSTVGYTAGSNGKVLKTINSGANWGLIAQVGFEELEDIWFLDQTTGFVAGTNGIWKTTDGGTSWSQVYTDPGVYLRAIHFPTSSVGYAVGEYKTLLKTVDGGTTWQDISNTINLTDDLNDVQFLSATTGYVVSDGGIYRTTSGGSHWGYFPTAKPVNAIHMNTTNNGYACGNDGEIYKTTGSTTGYLPVAAFGIDGVACEDSLITFENYSDPSLSFEWYVDGNLVATTYNYTTTFSTGGMSHDVELIVSDGTNTDAASTNLSLYESLAIPMSGSIQEDSLCYNESTLVELDASQNGVTYWLENQAGTQVSATVTGNFGGSFTFNTGAVGTTQTFQLIGYKEVTGCGTNYDTIYFDAYNMTPAPVTHSLLQNPICSGDSTQVQLPSSANGVSYYLMINGNPRSDTLLGTGGSISLQTDALADTAEVQINAIGLTGCAMSNTDFTIDVHVPLVHFNQDFQMQEVGEPVNFFNTSVQGGYNYEWSFENGSPSTFSGAAPGAVTFSSLGYQNVELIGTSSIGCKDSLQGQVKIVPTLADDSCAFVVLADSARVFRSGVKAFQAYEDGSFISLLETDDESYYMNINNMEDTITYVNPEIDQSYTRYHLTRFSPKGKTKWDVLVEIYEDDDTPSTGGDIDIASIFTDANHNVFVAYQLPTYYADSVRITSSDKSVTLSNGDASGGSGADAVMLSKFDSTGKEVWTTTFSLHYTTQNMGIDQDSQGNTYVSGHFGIAKIDVDGNVVWLEVPVGYCEDLEIYNDTIYMVTGNNFEYRKYDLNGNLLFTSDQITTPGGIAVLKRLIIDEVGNMYFAGYFRDDIVFANQTFSDYYSSGSVHEDIIIAKYTASGQEDWARTFKSDKASYIKGFDYKDGQLYLLAGKLDATVQSEGLPLIANTNYGYYAFTCDSANQFANYELIYDHTSGLGNAGYHFNQLHRVGDRLLLTHPYKSDITIGGSTALNNPATKADNSIILNVDPNCIGLDINDSLSSAYFFADVICGGDTLFLNGSGTNNPTSFAWSANGGTIDDSSGQNTFMTFDTTGLYEISLTVSNALGVGGTFTRNVIVSDAPNYAKDITDTVCFDDNAGGLRIPDAAYTVWWDGDTVMGTSYKPLYPNLSPTGDSTFTFTYYNEYGCGTDSSVKITQLPKPTATLVENPGSAVCEGQMLDLTLVSTTAEQFYWDDYGLYGPNLNEPTLWYNQLYVSLINGNGNCWTDTVYYSQHEEYPNVGPGYVDDFCLGDSIRLTANTNGASLAWGNGDVADTTVFMATSDGSIAVTAYSPNGQCGTTTNLNYYIHTPPVVTYDFPPDTVCGSGVQTLETISTENISSYWEVTRPWNGTVYNGTNNNTNQISFSADGDYTVDVSVHGAWPSPCVIDTSIAVTLLPSPNWTSTPLNFCELNSDNNYLIMDTNVNSTAIWLFDGNYVSNNDSIQLNQTGTYTLQMDSLNCTSSKEYAITIYPYHQANILTPDGVAICSGDFSMTVDLISDTTLSCYWTRNGTYLNNNQSLTVQYNQFGEYVLYVQSPGCPASTDTVTVFASAGGNVNISTPQSSNFCAGDSTLLVSDAVGGEWYLSGVNIATNDSVYANTIGWHVAVDAMNQCVDPDSVYVSVTSPPVPNIVVNGNDTICDGENLTLTASNATGITWLYNGGVVGSSLNTTVTGSGEYGLLHTQGGCVSDTDFVEIEVLPNVIPDLNAPLGTVNCTSDSLLLVTTTSNASWFESGSLLSTNDTLIVNQPGWYSVQTITGSCVGADSVELFFGTTPIALISYQPNDSICSYDSVALESSYGMNNNWILNGSLVGSQTVQYVNQSGTYGLYAEDNGCISDTDWVDIVVFPDNTPTISLNGGDLATTTYVTYQWYQDGSSIAGANDQTYTPQQDADYTVAITDSNNCSFISDVYVVNWMKVDLAGRNVNVYPNPTNGTVFLEFDGLINGEIIVYDGVGNLVTREVIDHQMEQINLHEEERGIYFLRIVADDQSSPLIKVVNL</sequence>
<keyword evidence="6" id="KW-1185">Reference proteome</keyword>
<dbReference type="InterPro" id="IPR028203">
    <property type="entry name" value="PSII_CF48-like_dom"/>
</dbReference>
<dbReference type="PROSITE" id="PS50093">
    <property type="entry name" value="PKD"/>
    <property type="match status" value="1"/>
</dbReference>
<name>A0A916NSG6_9FLAO</name>
<dbReference type="InterPro" id="IPR000601">
    <property type="entry name" value="PKD_dom"/>
</dbReference>
<dbReference type="Pfam" id="PF18962">
    <property type="entry name" value="Por_Secre_tail"/>
    <property type="match status" value="1"/>
</dbReference>
<keyword evidence="3" id="KW-0604">Photosystem II</keyword>
<accession>A0A916NSG6</accession>
<dbReference type="GO" id="GO:0015979">
    <property type="term" value="P:photosynthesis"/>
    <property type="evidence" value="ECO:0007669"/>
    <property type="project" value="UniProtKB-KW"/>
</dbReference>
<dbReference type="SMART" id="SM00089">
    <property type="entry name" value="PKD"/>
    <property type="match status" value="2"/>
</dbReference>
<keyword evidence="1" id="KW-0602">Photosynthesis</keyword>
<dbReference type="Proteomes" id="UP000683507">
    <property type="component" value="Chromosome"/>
</dbReference>
<keyword evidence="2" id="KW-0732">Signal</keyword>
<proteinExistence type="predicted"/>
<dbReference type="PANTHER" id="PTHR47199:SF2">
    <property type="entry name" value="PHOTOSYSTEM II STABILITY_ASSEMBLY FACTOR HCF136, CHLOROPLASTIC"/>
    <property type="match status" value="1"/>
</dbReference>
<organism evidence="5 6">
    <name type="scientific">Parvicella tangerina</name>
    <dbReference type="NCBI Taxonomy" id="2829795"/>
    <lineage>
        <taxon>Bacteria</taxon>
        <taxon>Pseudomonadati</taxon>
        <taxon>Bacteroidota</taxon>
        <taxon>Flavobacteriia</taxon>
        <taxon>Flavobacteriales</taxon>
        <taxon>Parvicellaceae</taxon>
        <taxon>Parvicella</taxon>
    </lineage>
</organism>
<dbReference type="InterPro" id="IPR035986">
    <property type="entry name" value="PKD_dom_sf"/>
</dbReference>
<feature type="domain" description="PKD" evidence="4">
    <location>
        <begin position="1128"/>
        <end position="1191"/>
    </location>
</feature>
<dbReference type="KEGG" id="ptan:CRYO30217_02285"/>
<evidence type="ECO:0000313" key="6">
    <source>
        <dbReference type="Proteomes" id="UP000683507"/>
    </source>
</evidence>
<evidence type="ECO:0000259" key="4">
    <source>
        <dbReference type="PROSITE" id="PS50093"/>
    </source>
</evidence>
<dbReference type="InterPro" id="IPR022409">
    <property type="entry name" value="PKD/Chitinase_dom"/>
</dbReference>
<dbReference type="InterPro" id="IPR015943">
    <property type="entry name" value="WD40/YVTN_repeat-like_dom_sf"/>
</dbReference>
<dbReference type="CDD" id="cd00146">
    <property type="entry name" value="PKD"/>
    <property type="match status" value="1"/>
</dbReference>
<dbReference type="GO" id="GO:0009523">
    <property type="term" value="C:photosystem II"/>
    <property type="evidence" value="ECO:0007669"/>
    <property type="project" value="UniProtKB-KW"/>
</dbReference>
<evidence type="ECO:0000256" key="2">
    <source>
        <dbReference type="ARBA" id="ARBA00022729"/>
    </source>
</evidence>
<dbReference type="NCBIfam" id="TIGR04183">
    <property type="entry name" value="Por_Secre_tail"/>
    <property type="match status" value="1"/>
</dbReference>